<evidence type="ECO:0000313" key="2">
    <source>
        <dbReference type="EMBL" id="SBW84619.1"/>
    </source>
</evidence>
<feature type="transmembrane region" description="Helical" evidence="1">
    <location>
        <begin position="349"/>
        <end position="374"/>
    </location>
</feature>
<dbReference type="EMBL" id="LT599584">
    <property type="protein sequence ID" value="SBW84619.1"/>
    <property type="molecule type" value="Genomic_DNA"/>
</dbReference>
<name>A0A1D3K8C7_PSEVE</name>
<organism evidence="2 3">
    <name type="scientific">Pseudomonas veronii 1YdBTEX2</name>
    <dbReference type="NCBI Taxonomy" id="1295141"/>
    <lineage>
        <taxon>Bacteria</taxon>
        <taxon>Pseudomonadati</taxon>
        <taxon>Pseudomonadota</taxon>
        <taxon>Gammaproteobacteria</taxon>
        <taxon>Pseudomonadales</taxon>
        <taxon>Pseudomonadaceae</taxon>
        <taxon>Pseudomonas</taxon>
    </lineage>
</organism>
<dbReference type="AlphaFoldDB" id="A0A1D3K8C7"/>
<keyword evidence="1" id="KW-0472">Membrane</keyword>
<accession>A0A1D3K8C7</accession>
<gene>
    <name evidence="2" type="ORF">PVE_R2G0593</name>
</gene>
<protein>
    <submittedName>
        <fullName evidence="2">Putative transmembrane protein</fullName>
    </submittedName>
</protein>
<feature type="transmembrane region" description="Helical" evidence="1">
    <location>
        <begin position="324"/>
        <end position="343"/>
    </location>
</feature>
<feature type="transmembrane region" description="Helical" evidence="1">
    <location>
        <begin position="293"/>
        <end position="312"/>
    </location>
</feature>
<evidence type="ECO:0000256" key="1">
    <source>
        <dbReference type="SAM" id="Phobius"/>
    </source>
</evidence>
<evidence type="ECO:0000313" key="3">
    <source>
        <dbReference type="Proteomes" id="UP000245431"/>
    </source>
</evidence>
<feature type="transmembrane region" description="Helical" evidence="1">
    <location>
        <begin position="207"/>
        <end position="227"/>
    </location>
</feature>
<keyword evidence="1 2" id="KW-0812">Transmembrane</keyword>
<feature type="transmembrane region" description="Helical" evidence="1">
    <location>
        <begin position="239"/>
        <end position="260"/>
    </location>
</feature>
<keyword evidence="1" id="KW-1133">Transmembrane helix</keyword>
<feature type="transmembrane region" description="Helical" evidence="1">
    <location>
        <begin position="267"/>
        <end position="287"/>
    </location>
</feature>
<sequence length="393" mass="42371">MTTITWDLKTLSADTLVSDSAAMVQTGFIAQRDWSLKSKLWVPVKPLTFEHSPIVAVGASGNVLVSNLIVDYLLDRNLPAGTTRPSTPLEADLAAHATAILGIHNQDASFLILTESHCWRLKVFPGKPVDISDVTAHPTAIGAGANVAQPCLDAGLDGIKSIIEAARHTDSETNFSIDYVDRTSSPTIKRARQSCTTLRDPQRLNRVITRSIALIGGGLTAVGGIAFQTGGFTGGAQMLLVALSMAGIVATVSSILTSLWDTKGAKYHLVPIGVMALLLVWSVSQSFLEAHRLTPLILLYFVTVFALIMLRIKWPWVSRPRNAVHLGASLTLGSLLAALTLFSQAPYDWPLLIAGTIGVSLGYTATLLTVNYMIRNFSRHQVIIERIQTSQKP</sequence>
<reference evidence="3" key="1">
    <citation type="submission" date="2016-07" db="EMBL/GenBank/DDBJ databases">
        <authorList>
            <person name="Florea S."/>
            <person name="Webb J.S."/>
            <person name="Jaromczyk J."/>
            <person name="Schardl C.L."/>
        </authorList>
    </citation>
    <scope>NUCLEOTIDE SEQUENCE [LARGE SCALE GENOMIC DNA]</scope>
    <source>
        <strain evidence="3">1YdBTEX2</strain>
    </source>
</reference>
<dbReference type="Proteomes" id="UP000245431">
    <property type="component" value="Chromosome PVE_r2"/>
</dbReference>
<proteinExistence type="predicted"/>